<sequence>MKTESKMARKTVSGGDMYGLRGGATIKDFHAIHVGEAAAAASVNAHPQIKTPRSINNLTQWILMPLLLSWGVWNCIMVPHVLNVMAVVLFGAMLLLALSSSSLPETASDDAAMQLRIGNLLPHKWFPHLFSTADDARQDVLSDYDHLQSRLRRTTSAASSASTSDSEFEYAVRCSESTIAIDDDFDLYQDDDFLHDDVSPHELDPWAEHEVLWTAPPIVHVIVPPPVVLPMAVPVAVPVKRCLPVVLEASVPTKRKLPDVAAPSKATRGAAAPKRFHALPKPRVSKAALCRSPEIRRMMEELERMQDESDALVVAAESVGLGARCTMNERLRRLDQM</sequence>
<evidence type="ECO:0000313" key="3">
    <source>
        <dbReference type="Proteomes" id="UP000332933"/>
    </source>
</evidence>
<proteinExistence type="predicted"/>
<evidence type="ECO:0000313" key="1">
    <source>
        <dbReference type="EMBL" id="KAF0683426.1"/>
    </source>
</evidence>
<dbReference type="AlphaFoldDB" id="A0A485LV12"/>
<dbReference type="EMBL" id="VJMH01007405">
    <property type="protein sequence ID" value="KAF0683426.1"/>
    <property type="molecule type" value="Genomic_DNA"/>
</dbReference>
<dbReference type="EMBL" id="CAADRA010007431">
    <property type="protein sequence ID" value="VFU01189.1"/>
    <property type="molecule type" value="Genomic_DNA"/>
</dbReference>
<dbReference type="OrthoDB" id="70594at2759"/>
<dbReference type="Proteomes" id="UP000332933">
    <property type="component" value="Unassembled WGS sequence"/>
</dbReference>
<name>A0A485LV12_9STRA</name>
<accession>A0A485LV12</accession>
<keyword evidence="3" id="KW-1185">Reference proteome</keyword>
<reference evidence="1" key="2">
    <citation type="submission" date="2019-06" db="EMBL/GenBank/DDBJ databases">
        <title>Genomics analysis of Aphanomyces spp. identifies a new class of oomycete effector associated with host adaptation.</title>
        <authorList>
            <person name="Gaulin E."/>
        </authorList>
    </citation>
    <scope>NUCLEOTIDE SEQUENCE</scope>
    <source>
        <strain evidence="1">CBS 578.67</strain>
    </source>
</reference>
<reference evidence="2 3" key="1">
    <citation type="submission" date="2019-03" db="EMBL/GenBank/DDBJ databases">
        <authorList>
            <person name="Gaulin E."/>
            <person name="Dumas B."/>
        </authorList>
    </citation>
    <scope>NUCLEOTIDE SEQUENCE [LARGE SCALE GENOMIC DNA]</scope>
    <source>
        <strain evidence="2">CBS 568.67</strain>
    </source>
</reference>
<evidence type="ECO:0000313" key="2">
    <source>
        <dbReference type="EMBL" id="VFU01189.1"/>
    </source>
</evidence>
<protein>
    <submittedName>
        <fullName evidence="2">Aste57867_24550 protein</fullName>
    </submittedName>
</protein>
<organism evidence="2 3">
    <name type="scientific">Aphanomyces stellatus</name>
    <dbReference type="NCBI Taxonomy" id="120398"/>
    <lineage>
        <taxon>Eukaryota</taxon>
        <taxon>Sar</taxon>
        <taxon>Stramenopiles</taxon>
        <taxon>Oomycota</taxon>
        <taxon>Saprolegniomycetes</taxon>
        <taxon>Saprolegniales</taxon>
        <taxon>Verrucalvaceae</taxon>
        <taxon>Aphanomyces</taxon>
    </lineage>
</organism>
<gene>
    <name evidence="2" type="primary">Aste57867_24550</name>
    <name evidence="1" type="ORF">As57867_024473</name>
    <name evidence="2" type="ORF">ASTE57867_24550</name>
</gene>